<organism evidence="1 2">
    <name type="scientific">Coemansia pectinata</name>
    <dbReference type="NCBI Taxonomy" id="1052879"/>
    <lineage>
        <taxon>Eukaryota</taxon>
        <taxon>Fungi</taxon>
        <taxon>Fungi incertae sedis</taxon>
        <taxon>Zoopagomycota</taxon>
        <taxon>Kickxellomycotina</taxon>
        <taxon>Kickxellomycetes</taxon>
        <taxon>Kickxellales</taxon>
        <taxon>Kickxellaceae</taxon>
        <taxon>Coemansia</taxon>
    </lineage>
</organism>
<name>A0A9W8L6J8_9FUNG</name>
<proteinExistence type="predicted"/>
<dbReference type="OrthoDB" id="5529877at2759"/>
<dbReference type="Proteomes" id="UP001140011">
    <property type="component" value="Unassembled WGS sequence"/>
</dbReference>
<evidence type="ECO:0000313" key="1">
    <source>
        <dbReference type="EMBL" id="KAJ2746030.1"/>
    </source>
</evidence>
<reference evidence="1" key="1">
    <citation type="submission" date="2022-07" db="EMBL/GenBank/DDBJ databases">
        <title>Phylogenomic reconstructions and comparative analyses of Kickxellomycotina fungi.</title>
        <authorList>
            <person name="Reynolds N.K."/>
            <person name="Stajich J.E."/>
            <person name="Barry K."/>
            <person name="Grigoriev I.V."/>
            <person name="Crous P."/>
            <person name="Smith M.E."/>
        </authorList>
    </citation>
    <scope>NUCLEOTIDE SEQUENCE</scope>
    <source>
        <strain evidence="1">BCRC 34297</strain>
    </source>
</reference>
<protein>
    <submittedName>
        <fullName evidence="1">Uncharacterized protein</fullName>
    </submittedName>
</protein>
<feature type="non-terminal residue" evidence="1">
    <location>
        <position position="95"/>
    </location>
</feature>
<keyword evidence="2" id="KW-1185">Reference proteome</keyword>
<dbReference type="AlphaFoldDB" id="A0A9W8L6J8"/>
<feature type="non-terminal residue" evidence="1">
    <location>
        <position position="1"/>
    </location>
</feature>
<gene>
    <name evidence="1" type="ORF">GGI19_006453</name>
</gene>
<accession>A0A9W8L6J8</accession>
<comment type="caution">
    <text evidence="1">The sequence shown here is derived from an EMBL/GenBank/DDBJ whole genome shotgun (WGS) entry which is preliminary data.</text>
</comment>
<evidence type="ECO:0000313" key="2">
    <source>
        <dbReference type="Proteomes" id="UP001140011"/>
    </source>
</evidence>
<sequence>EDYDNDDLHLVPKASMDTFLCDVMANAQIVVSGTAGIAKYLAAASQPQHDFKNIKLLDTSDAPLSLYGVLCLLKALPSLEKIKCDISGLGSELAH</sequence>
<dbReference type="EMBL" id="JANBUH010001396">
    <property type="protein sequence ID" value="KAJ2746030.1"/>
    <property type="molecule type" value="Genomic_DNA"/>
</dbReference>